<name>A0AAX3JA68_9GAMM</name>
<accession>A0AAX3JA68</accession>
<dbReference type="AlphaFoldDB" id="A0AAX3JA68"/>
<protein>
    <submittedName>
        <fullName evidence="1">Uncharacterized protein</fullName>
    </submittedName>
</protein>
<organism evidence="1 2">
    <name type="scientific">Pantoea brenneri</name>
    <dbReference type="NCBI Taxonomy" id="472694"/>
    <lineage>
        <taxon>Bacteria</taxon>
        <taxon>Pseudomonadati</taxon>
        <taxon>Pseudomonadota</taxon>
        <taxon>Gammaproteobacteria</taxon>
        <taxon>Enterobacterales</taxon>
        <taxon>Erwiniaceae</taxon>
        <taxon>Pantoea</taxon>
    </lineage>
</organism>
<evidence type="ECO:0000313" key="1">
    <source>
        <dbReference type="EMBL" id="VXC36446.1"/>
    </source>
</evidence>
<dbReference type="Proteomes" id="UP000433737">
    <property type="component" value="Unassembled WGS sequence"/>
</dbReference>
<gene>
    <name evidence="1" type="ORF">PANT111_40052</name>
</gene>
<evidence type="ECO:0000313" key="2">
    <source>
        <dbReference type="Proteomes" id="UP000433737"/>
    </source>
</evidence>
<reference evidence="1 2" key="1">
    <citation type="submission" date="2019-10" db="EMBL/GenBank/DDBJ databases">
        <authorList>
            <person name="Karimi E."/>
        </authorList>
    </citation>
    <scope>NUCLEOTIDE SEQUENCE [LARGE SCALE GENOMIC DNA]</scope>
    <source>
        <strain evidence="1">Pantoea sp. 111</strain>
    </source>
</reference>
<proteinExistence type="predicted"/>
<sequence>MISGQTIIGVINYKSRFSKPFTEVLTSFYFIFNDQYFHLAPLADYPCHSFYLA</sequence>
<dbReference type="EMBL" id="CABWMH010000034">
    <property type="protein sequence ID" value="VXC36446.1"/>
    <property type="molecule type" value="Genomic_DNA"/>
</dbReference>
<comment type="caution">
    <text evidence="1">The sequence shown here is derived from an EMBL/GenBank/DDBJ whole genome shotgun (WGS) entry which is preliminary data.</text>
</comment>